<organism evidence="2 3">
    <name type="scientific">Vreelandella azerica</name>
    <dbReference type="NCBI Taxonomy" id="2732867"/>
    <lineage>
        <taxon>Bacteria</taxon>
        <taxon>Pseudomonadati</taxon>
        <taxon>Pseudomonadota</taxon>
        <taxon>Gammaproteobacteria</taxon>
        <taxon>Oceanospirillales</taxon>
        <taxon>Halomonadaceae</taxon>
        <taxon>Vreelandella</taxon>
    </lineage>
</organism>
<protein>
    <submittedName>
        <fullName evidence="2">Uncharacterized protein</fullName>
    </submittedName>
</protein>
<keyword evidence="1" id="KW-0175">Coiled coil</keyword>
<name>A0A7Y3XC21_9GAMM</name>
<evidence type="ECO:0000313" key="2">
    <source>
        <dbReference type="EMBL" id="NOG32850.1"/>
    </source>
</evidence>
<dbReference type="RefSeq" id="WP_171703309.1">
    <property type="nucleotide sequence ID" value="NZ_JABFHI010000012.1"/>
</dbReference>
<keyword evidence="3" id="KW-1185">Reference proteome</keyword>
<evidence type="ECO:0000313" key="3">
    <source>
        <dbReference type="Proteomes" id="UP000588806"/>
    </source>
</evidence>
<sequence>MPGNEQLDTAPYLVVMKDEAARLYARMRELEDEWLEACERRGCTLVRSGRRQCVVLTPQPAALPDLDIKPYTEWAEAAAKLAEEQGKKDSVGSRSSQAPTWITLDGARSPLSEAPPNYYVQRLRYRTAQAARGARLGPDDALEYIRGLVARASSSLDSSYKHGHKDRVSKQKERLARLQDDLTAFQKLVTTARQQNLLISVQALSGKAWKITARTSDKNSISTSVTTIAAMPCTADVLVEPAGSRNRSSRAIKQVDFEHVRVHVSLYERA</sequence>
<feature type="coiled-coil region" evidence="1">
    <location>
        <begin position="161"/>
        <end position="195"/>
    </location>
</feature>
<comment type="caution">
    <text evidence="2">The sequence shown here is derived from an EMBL/GenBank/DDBJ whole genome shotgun (WGS) entry which is preliminary data.</text>
</comment>
<dbReference type="AlphaFoldDB" id="A0A7Y3XC21"/>
<proteinExistence type="predicted"/>
<dbReference type="EMBL" id="JABFHI010000012">
    <property type="protein sequence ID" value="NOG32850.1"/>
    <property type="molecule type" value="Genomic_DNA"/>
</dbReference>
<gene>
    <name evidence="2" type="ORF">HLB35_15755</name>
</gene>
<dbReference type="Proteomes" id="UP000588806">
    <property type="component" value="Unassembled WGS sequence"/>
</dbReference>
<accession>A0A7Y3XC21</accession>
<reference evidence="2 3" key="1">
    <citation type="submission" date="2020-05" db="EMBL/GenBank/DDBJ databases">
        <authorList>
            <person name="Ruan W."/>
            <person name="Jeon C.O."/>
            <person name="Chun B.H."/>
        </authorList>
    </citation>
    <scope>NUCLEOTIDE SEQUENCE [LARGE SCALE GENOMIC DNA]</scope>
    <source>
        <strain evidence="2 3">TBZ9</strain>
    </source>
</reference>
<reference evidence="2 3" key="2">
    <citation type="submission" date="2020-06" db="EMBL/GenBank/DDBJ databases">
        <title>Halomonas songnenensis sp. nov., a moderately halophilic bacterium isolated from saline and alkaline soils.</title>
        <authorList>
            <person name="Jiang J."/>
            <person name="Pan Y."/>
        </authorList>
    </citation>
    <scope>NUCLEOTIDE SEQUENCE [LARGE SCALE GENOMIC DNA]</scope>
    <source>
        <strain evidence="2 3">TBZ9</strain>
    </source>
</reference>
<evidence type="ECO:0000256" key="1">
    <source>
        <dbReference type="SAM" id="Coils"/>
    </source>
</evidence>